<accession>A0A418NRL1</accession>
<evidence type="ECO:0000256" key="1">
    <source>
        <dbReference type="ARBA" id="ARBA00023015"/>
    </source>
</evidence>
<name>A0A418NRL1_9SPHN</name>
<organism evidence="6 7">
    <name type="scientific">Aurantiacibacter zhengii</name>
    <dbReference type="NCBI Taxonomy" id="2307003"/>
    <lineage>
        <taxon>Bacteria</taxon>
        <taxon>Pseudomonadati</taxon>
        <taxon>Pseudomonadota</taxon>
        <taxon>Alphaproteobacteria</taxon>
        <taxon>Sphingomonadales</taxon>
        <taxon>Erythrobacteraceae</taxon>
        <taxon>Aurantiacibacter</taxon>
    </lineage>
</organism>
<dbReference type="Gene3D" id="2.60.120.10">
    <property type="entry name" value="Jelly Rolls"/>
    <property type="match status" value="1"/>
</dbReference>
<gene>
    <name evidence="6" type="ORF">D2V07_09770</name>
</gene>
<keyword evidence="3" id="KW-0804">Transcription</keyword>
<proteinExistence type="predicted"/>
<keyword evidence="7" id="KW-1185">Reference proteome</keyword>
<dbReference type="InterPro" id="IPR000595">
    <property type="entry name" value="cNMP-bd_dom"/>
</dbReference>
<dbReference type="EMBL" id="QXFL01000004">
    <property type="protein sequence ID" value="RIV85627.1"/>
    <property type="molecule type" value="Genomic_DNA"/>
</dbReference>
<evidence type="ECO:0000256" key="2">
    <source>
        <dbReference type="ARBA" id="ARBA00023125"/>
    </source>
</evidence>
<feature type="domain" description="HTH crp-type" evidence="5">
    <location>
        <begin position="176"/>
        <end position="231"/>
    </location>
</feature>
<dbReference type="InterPro" id="IPR036390">
    <property type="entry name" value="WH_DNA-bd_sf"/>
</dbReference>
<dbReference type="Proteomes" id="UP000286576">
    <property type="component" value="Unassembled WGS sequence"/>
</dbReference>
<dbReference type="OrthoDB" id="6155297at2"/>
<dbReference type="SUPFAM" id="SSF51206">
    <property type="entry name" value="cAMP-binding domain-like"/>
    <property type="match status" value="1"/>
</dbReference>
<protein>
    <submittedName>
        <fullName evidence="6">Crp/Fnr family transcriptional regulator</fullName>
    </submittedName>
</protein>
<dbReference type="InterPro" id="IPR014710">
    <property type="entry name" value="RmlC-like_jellyroll"/>
</dbReference>
<evidence type="ECO:0000259" key="5">
    <source>
        <dbReference type="Pfam" id="PF13545"/>
    </source>
</evidence>
<evidence type="ECO:0000313" key="6">
    <source>
        <dbReference type="EMBL" id="RIV85627.1"/>
    </source>
</evidence>
<evidence type="ECO:0000256" key="3">
    <source>
        <dbReference type="ARBA" id="ARBA00023163"/>
    </source>
</evidence>
<dbReference type="InterPro" id="IPR012318">
    <property type="entry name" value="HTH_CRP"/>
</dbReference>
<reference evidence="6 7" key="1">
    <citation type="submission" date="2018-08" db="EMBL/GenBank/DDBJ databases">
        <title>Erythrobacter zhengii sp.nov., a bacterium isolated from deep-sea sediment.</title>
        <authorList>
            <person name="Fang C."/>
            <person name="Wu Y.-H."/>
            <person name="Sun C."/>
            <person name="Wang H."/>
            <person name="Cheng H."/>
            <person name="Meng F.-X."/>
            <person name="Wang C.-S."/>
            <person name="Xu X.-W."/>
        </authorList>
    </citation>
    <scope>NUCLEOTIDE SEQUENCE [LARGE SCALE GENOMIC DNA]</scope>
    <source>
        <strain evidence="6 7">V18</strain>
    </source>
</reference>
<dbReference type="Gene3D" id="1.10.10.10">
    <property type="entry name" value="Winged helix-like DNA-binding domain superfamily/Winged helix DNA-binding domain"/>
    <property type="match status" value="1"/>
</dbReference>
<evidence type="ECO:0000259" key="4">
    <source>
        <dbReference type="Pfam" id="PF00027"/>
    </source>
</evidence>
<dbReference type="Pfam" id="PF13545">
    <property type="entry name" value="HTH_Crp_2"/>
    <property type="match status" value="1"/>
</dbReference>
<dbReference type="Pfam" id="PF00027">
    <property type="entry name" value="cNMP_binding"/>
    <property type="match status" value="1"/>
</dbReference>
<dbReference type="GO" id="GO:0003677">
    <property type="term" value="F:DNA binding"/>
    <property type="evidence" value="ECO:0007669"/>
    <property type="project" value="UniProtKB-KW"/>
</dbReference>
<dbReference type="InterPro" id="IPR018490">
    <property type="entry name" value="cNMP-bd_dom_sf"/>
</dbReference>
<dbReference type="InterPro" id="IPR036388">
    <property type="entry name" value="WH-like_DNA-bd_sf"/>
</dbReference>
<comment type="caution">
    <text evidence="6">The sequence shown here is derived from an EMBL/GenBank/DDBJ whole genome shotgun (WGS) entry which is preliminary data.</text>
</comment>
<keyword evidence="1" id="KW-0805">Transcription regulation</keyword>
<dbReference type="GO" id="GO:0006355">
    <property type="term" value="P:regulation of DNA-templated transcription"/>
    <property type="evidence" value="ECO:0007669"/>
    <property type="project" value="InterPro"/>
</dbReference>
<dbReference type="AlphaFoldDB" id="A0A418NRL1"/>
<sequence>MMARDISIYPRSETFLQGRLRHAMTITEKAQLEEILSDQQEAADGTVVLEAGRLYDKSMLLTSGMMLRTIEQDGRQHIVGLQVPGDFVDLHSFALKRLDHNIVAVGNCSVAYASHADLKEACERNIHLARILWFATLLDAAIHRQWILKTKQLRADACAAHFLAETWARLELVGMAKADGFISSLTQSHLADICGTTPVHMSRMLSSLREAGLGEFRRGRFYCKNRQGLEAFGRFDPGYLYGDDSLGIGDELAPE</sequence>
<dbReference type="SUPFAM" id="SSF46785">
    <property type="entry name" value="Winged helix' DNA-binding domain"/>
    <property type="match status" value="1"/>
</dbReference>
<feature type="domain" description="Cyclic nucleotide-binding" evidence="4">
    <location>
        <begin position="41"/>
        <end position="125"/>
    </location>
</feature>
<keyword evidence="2" id="KW-0238">DNA-binding</keyword>
<evidence type="ECO:0000313" key="7">
    <source>
        <dbReference type="Proteomes" id="UP000286576"/>
    </source>
</evidence>